<dbReference type="FunFam" id="1.20.1070.10:FF:000291">
    <property type="entry name" value="Predicted protein"/>
    <property type="match status" value="1"/>
</dbReference>
<dbReference type="AlphaFoldDB" id="A0AAU9XF47"/>
<accession>A0AAU9XF47</accession>
<evidence type="ECO:0000256" key="8">
    <source>
        <dbReference type="RuleBase" id="RU000688"/>
    </source>
</evidence>
<dbReference type="InterPro" id="IPR000276">
    <property type="entry name" value="GPCR_Rhodpsn"/>
</dbReference>
<dbReference type="PANTHER" id="PTHR45695:SF9">
    <property type="entry name" value="LEUCOKININ RECEPTOR"/>
    <property type="match status" value="1"/>
</dbReference>
<dbReference type="GO" id="GO:0005886">
    <property type="term" value="C:plasma membrane"/>
    <property type="evidence" value="ECO:0007669"/>
    <property type="project" value="TreeGrafter"/>
</dbReference>
<feature type="transmembrane region" description="Helical" evidence="9">
    <location>
        <begin position="282"/>
        <end position="306"/>
    </location>
</feature>
<evidence type="ECO:0000256" key="2">
    <source>
        <dbReference type="ARBA" id="ARBA00022692"/>
    </source>
</evidence>
<evidence type="ECO:0000256" key="5">
    <source>
        <dbReference type="ARBA" id="ARBA00023136"/>
    </source>
</evidence>
<feature type="transmembrane region" description="Helical" evidence="9">
    <location>
        <begin position="20"/>
        <end position="44"/>
    </location>
</feature>
<dbReference type="PROSITE" id="PS00237">
    <property type="entry name" value="G_PROTEIN_RECEP_F1_1"/>
    <property type="match status" value="1"/>
</dbReference>
<keyword evidence="4 8" id="KW-0297">G-protein coupled receptor</keyword>
<feature type="domain" description="G-protein coupled receptors family 1 profile" evidence="10">
    <location>
        <begin position="35"/>
        <end position="303"/>
    </location>
</feature>
<keyword evidence="7 8" id="KW-0807">Transducer</keyword>
<dbReference type="Gene3D" id="1.20.1070.10">
    <property type="entry name" value="Rhodopsin 7-helix transmembrane proteins"/>
    <property type="match status" value="1"/>
</dbReference>
<comment type="similarity">
    <text evidence="8">Belongs to the G-protein coupled receptor 1 family.</text>
</comment>
<organism evidence="11 12">
    <name type="scientific">Pocillopora meandrina</name>
    <dbReference type="NCBI Taxonomy" id="46732"/>
    <lineage>
        <taxon>Eukaryota</taxon>
        <taxon>Metazoa</taxon>
        <taxon>Cnidaria</taxon>
        <taxon>Anthozoa</taxon>
        <taxon>Hexacorallia</taxon>
        <taxon>Scleractinia</taxon>
        <taxon>Astrocoeniina</taxon>
        <taxon>Pocilloporidae</taxon>
        <taxon>Pocillopora</taxon>
    </lineage>
</organism>
<dbReference type="CDD" id="cd00637">
    <property type="entry name" value="7tm_classA_rhodopsin-like"/>
    <property type="match status" value="1"/>
</dbReference>
<evidence type="ECO:0000256" key="9">
    <source>
        <dbReference type="SAM" id="Phobius"/>
    </source>
</evidence>
<dbReference type="PANTHER" id="PTHR45695">
    <property type="entry name" value="LEUCOKININ RECEPTOR-RELATED"/>
    <property type="match status" value="1"/>
</dbReference>
<dbReference type="GO" id="GO:0004930">
    <property type="term" value="F:G protein-coupled receptor activity"/>
    <property type="evidence" value="ECO:0007669"/>
    <property type="project" value="UniProtKB-KW"/>
</dbReference>
<comment type="caution">
    <text evidence="11">The sequence shown here is derived from an EMBL/GenBank/DDBJ whole genome shotgun (WGS) entry which is preliminary data.</text>
</comment>
<keyword evidence="3 9" id="KW-1133">Transmembrane helix</keyword>
<keyword evidence="6 8" id="KW-0675">Receptor</keyword>
<evidence type="ECO:0000259" key="10">
    <source>
        <dbReference type="PROSITE" id="PS50262"/>
    </source>
</evidence>
<protein>
    <recommendedName>
        <fullName evidence="10">G-protein coupled receptors family 1 profile domain-containing protein</fullName>
    </recommendedName>
</protein>
<evidence type="ECO:0000256" key="4">
    <source>
        <dbReference type="ARBA" id="ARBA00023040"/>
    </source>
</evidence>
<dbReference type="PRINTS" id="PR00237">
    <property type="entry name" value="GPCRRHODOPSN"/>
</dbReference>
<dbReference type="InterPro" id="IPR017452">
    <property type="entry name" value="GPCR_Rhodpsn_7TM"/>
</dbReference>
<evidence type="ECO:0000256" key="7">
    <source>
        <dbReference type="ARBA" id="ARBA00023224"/>
    </source>
</evidence>
<dbReference type="PROSITE" id="PS50262">
    <property type="entry name" value="G_PROTEIN_RECEP_F1_2"/>
    <property type="match status" value="1"/>
</dbReference>
<dbReference type="SMART" id="SM01381">
    <property type="entry name" value="7TM_GPCR_Srsx"/>
    <property type="match status" value="1"/>
</dbReference>
<feature type="transmembrane region" description="Helical" evidence="9">
    <location>
        <begin position="241"/>
        <end position="270"/>
    </location>
</feature>
<keyword evidence="5 9" id="KW-0472">Membrane</keyword>
<feature type="transmembrane region" description="Helical" evidence="9">
    <location>
        <begin position="189"/>
        <end position="213"/>
    </location>
</feature>
<keyword evidence="2 8" id="KW-0812">Transmembrane</keyword>
<feature type="transmembrane region" description="Helical" evidence="9">
    <location>
        <begin position="140"/>
        <end position="160"/>
    </location>
</feature>
<dbReference type="SUPFAM" id="SSF81321">
    <property type="entry name" value="Family A G protein-coupled receptor-like"/>
    <property type="match status" value="1"/>
</dbReference>
<keyword evidence="12" id="KW-1185">Reference proteome</keyword>
<reference evidence="11 12" key="1">
    <citation type="submission" date="2022-05" db="EMBL/GenBank/DDBJ databases">
        <authorList>
            <consortium name="Genoscope - CEA"/>
            <person name="William W."/>
        </authorList>
    </citation>
    <scope>NUCLEOTIDE SEQUENCE [LARGE SCALE GENOMIC DNA]</scope>
</reference>
<dbReference type="Pfam" id="PF00001">
    <property type="entry name" value="7tm_1"/>
    <property type="match status" value="1"/>
</dbReference>
<dbReference type="Proteomes" id="UP001159428">
    <property type="component" value="Unassembled WGS sequence"/>
</dbReference>
<sequence>MMNSTTSNSTAGEAETVKVLKALCYCVIMLMSLVGNTLVIIIIFRNTRMRTTTNNLIANMAISDLLFPLFAVPKEIAQIVIGKSRWLVVGIGGEILCKFVNFSQDISTAVSILSLVVIAFDRFHAVKFPFQPAVITPKICRIVICLIWVVAVGLHSTYFYTFKLIVVGNDTYCKNEWEPAFETASTQKVYFLIIFLVLIFFPIAVITILYTAIAIEVWKQKGPTEHSCRERQRREQENRRVLKQVVTVVVVFVSCITPVTIFSCLLLFVWNIKKIPPGIDEVNFHFCALFIMHSNAAISPCIYFIFNKNYRKGLSEIYESCARIFTGLENQSLEATGSTKPKYNSKVERVAKIRSPKCQYI</sequence>
<name>A0AAU9XF47_9CNID</name>
<evidence type="ECO:0000256" key="1">
    <source>
        <dbReference type="ARBA" id="ARBA00004141"/>
    </source>
</evidence>
<evidence type="ECO:0000313" key="12">
    <source>
        <dbReference type="Proteomes" id="UP001159428"/>
    </source>
</evidence>
<comment type="subcellular location">
    <subcellularLocation>
        <location evidence="1">Membrane</location>
        <topology evidence="1">Multi-pass membrane protein</topology>
    </subcellularLocation>
</comment>
<evidence type="ECO:0000313" key="11">
    <source>
        <dbReference type="EMBL" id="CAH3144225.1"/>
    </source>
</evidence>
<dbReference type="EMBL" id="CALNXJ010000039">
    <property type="protein sequence ID" value="CAH3144225.1"/>
    <property type="molecule type" value="Genomic_DNA"/>
</dbReference>
<proteinExistence type="inferred from homology"/>
<evidence type="ECO:0000256" key="3">
    <source>
        <dbReference type="ARBA" id="ARBA00022989"/>
    </source>
</evidence>
<evidence type="ECO:0000256" key="6">
    <source>
        <dbReference type="ARBA" id="ARBA00023170"/>
    </source>
</evidence>
<gene>
    <name evidence="11" type="ORF">PMEA_00021272</name>
</gene>